<feature type="compositionally biased region" description="Polar residues" evidence="1">
    <location>
        <begin position="31"/>
        <end position="48"/>
    </location>
</feature>
<feature type="region of interest" description="Disordered" evidence="1">
    <location>
        <begin position="24"/>
        <end position="51"/>
    </location>
</feature>
<comment type="caution">
    <text evidence="2">The sequence shown here is derived from an EMBL/GenBank/DDBJ whole genome shotgun (WGS) entry which is preliminary data.</text>
</comment>
<proteinExistence type="predicted"/>
<evidence type="ECO:0000256" key="1">
    <source>
        <dbReference type="SAM" id="MobiDB-lite"/>
    </source>
</evidence>
<organism evidence="2 3">
    <name type="scientific">Brassica carinata</name>
    <name type="common">Ethiopian mustard</name>
    <name type="synonym">Abyssinian cabbage</name>
    <dbReference type="NCBI Taxonomy" id="52824"/>
    <lineage>
        <taxon>Eukaryota</taxon>
        <taxon>Viridiplantae</taxon>
        <taxon>Streptophyta</taxon>
        <taxon>Embryophyta</taxon>
        <taxon>Tracheophyta</taxon>
        <taxon>Spermatophyta</taxon>
        <taxon>Magnoliopsida</taxon>
        <taxon>eudicotyledons</taxon>
        <taxon>Gunneridae</taxon>
        <taxon>Pentapetalae</taxon>
        <taxon>rosids</taxon>
        <taxon>malvids</taxon>
        <taxon>Brassicales</taxon>
        <taxon>Brassicaceae</taxon>
        <taxon>Brassiceae</taxon>
        <taxon>Brassica</taxon>
    </lineage>
</organism>
<protein>
    <submittedName>
        <fullName evidence="2">Uncharacterized protein</fullName>
    </submittedName>
</protein>
<name>A0A8X7WGM2_BRACI</name>
<dbReference type="Proteomes" id="UP000886595">
    <property type="component" value="Unassembled WGS sequence"/>
</dbReference>
<evidence type="ECO:0000313" key="3">
    <source>
        <dbReference type="Proteomes" id="UP000886595"/>
    </source>
</evidence>
<dbReference type="EMBL" id="JAAMPC010000001">
    <property type="protein sequence ID" value="KAG2329389.1"/>
    <property type="molecule type" value="Genomic_DNA"/>
</dbReference>
<keyword evidence="3" id="KW-1185">Reference proteome</keyword>
<dbReference type="AlphaFoldDB" id="A0A8X7WGM2"/>
<reference evidence="2 3" key="1">
    <citation type="submission" date="2020-02" db="EMBL/GenBank/DDBJ databases">
        <authorList>
            <person name="Ma Q."/>
            <person name="Huang Y."/>
            <person name="Song X."/>
            <person name="Pei D."/>
        </authorList>
    </citation>
    <scope>NUCLEOTIDE SEQUENCE [LARGE SCALE GENOMIC DNA]</scope>
    <source>
        <strain evidence="2">Sxm20200214</strain>
        <tissue evidence="2">Leaf</tissue>
    </source>
</reference>
<sequence length="67" mass="7533">MKAKYNSLTCSSLQRQLKIFQQMKLGREGKTQQQQQSGGRGITSSSQSHRIRLAAQPINNKLVLSMI</sequence>
<gene>
    <name evidence="2" type="ORF">Bca52824_000569</name>
</gene>
<evidence type="ECO:0000313" key="2">
    <source>
        <dbReference type="EMBL" id="KAG2329389.1"/>
    </source>
</evidence>
<accession>A0A8X7WGM2</accession>